<dbReference type="GO" id="GO:0005743">
    <property type="term" value="C:mitochondrial inner membrane"/>
    <property type="evidence" value="ECO:0007669"/>
    <property type="project" value="UniProtKB-SubCell"/>
</dbReference>
<evidence type="ECO:0000256" key="2">
    <source>
        <dbReference type="ARBA" id="ARBA00022792"/>
    </source>
</evidence>
<evidence type="ECO:0000256" key="3">
    <source>
        <dbReference type="ARBA" id="ARBA00023128"/>
    </source>
</evidence>
<keyword evidence="4 5" id="KW-0472">Membrane</keyword>
<sequence>MLGALVNKPNRVPEMQRLVQASHEPIYYRMPRGKLYVRTFYVGFACGLMGTVFGAYSLIKGKSATE</sequence>
<evidence type="ECO:0000256" key="4">
    <source>
        <dbReference type="ARBA" id="ARBA00023136"/>
    </source>
</evidence>
<dbReference type="STRING" id="670580.A0A1X6MSH7"/>
<name>A0A1X6MSH7_9APHY</name>
<keyword evidence="5" id="KW-1133">Transmembrane helix</keyword>
<keyword evidence="5" id="KW-0812">Transmembrane</keyword>
<keyword evidence="7" id="KW-1185">Reference proteome</keyword>
<dbReference type="OrthoDB" id="5511599at2759"/>
<evidence type="ECO:0000313" key="6">
    <source>
        <dbReference type="EMBL" id="OSX59351.1"/>
    </source>
</evidence>
<dbReference type="Pfam" id="PF02238">
    <property type="entry name" value="COX7a"/>
    <property type="match status" value="1"/>
</dbReference>
<protein>
    <submittedName>
        <fullName evidence="6">Uncharacterized protein</fullName>
    </submittedName>
</protein>
<keyword evidence="3" id="KW-0496">Mitochondrion</keyword>
<dbReference type="RefSeq" id="XP_024336145.1">
    <property type="nucleotide sequence ID" value="XM_024481168.1"/>
</dbReference>
<dbReference type="GeneID" id="36326118"/>
<reference evidence="6 7" key="1">
    <citation type="submission" date="2017-04" db="EMBL/GenBank/DDBJ databases">
        <title>Genome Sequence of the Model Brown-Rot Fungus Postia placenta SB12.</title>
        <authorList>
            <consortium name="DOE Joint Genome Institute"/>
            <person name="Gaskell J."/>
            <person name="Kersten P."/>
            <person name="Larrondo L.F."/>
            <person name="Canessa P."/>
            <person name="Martinez D."/>
            <person name="Hibbett D."/>
            <person name="Schmoll M."/>
            <person name="Kubicek C.P."/>
            <person name="Martinez A.T."/>
            <person name="Yadav J."/>
            <person name="Master E."/>
            <person name="Magnuson J.K."/>
            <person name="James T."/>
            <person name="Yaver D."/>
            <person name="Berka R."/>
            <person name="Labutti K."/>
            <person name="Lipzen A."/>
            <person name="Aerts A."/>
            <person name="Barry K."/>
            <person name="Henrissat B."/>
            <person name="Blanchette R."/>
            <person name="Grigoriev I."/>
            <person name="Cullen D."/>
        </authorList>
    </citation>
    <scope>NUCLEOTIDE SEQUENCE [LARGE SCALE GENOMIC DNA]</scope>
    <source>
        <strain evidence="6 7">MAD-698-R-SB12</strain>
    </source>
</reference>
<dbReference type="Proteomes" id="UP000194127">
    <property type="component" value="Unassembled WGS sequence"/>
</dbReference>
<proteinExistence type="predicted"/>
<dbReference type="EMBL" id="KZ110602">
    <property type="protein sequence ID" value="OSX59351.1"/>
    <property type="molecule type" value="Genomic_DNA"/>
</dbReference>
<comment type="subcellular location">
    <subcellularLocation>
        <location evidence="1">Mitochondrion inner membrane</location>
    </subcellularLocation>
</comment>
<dbReference type="InterPro" id="IPR039297">
    <property type="entry name" value="COX7a"/>
</dbReference>
<accession>A0A1X6MSH7</accession>
<keyword evidence="2" id="KW-0999">Mitochondrion inner membrane</keyword>
<gene>
    <name evidence="6" type="ORF">POSPLADRAFT_1059545</name>
</gene>
<evidence type="ECO:0000256" key="1">
    <source>
        <dbReference type="ARBA" id="ARBA00004273"/>
    </source>
</evidence>
<evidence type="ECO:0000256" key="5">
    <source>
        <dbReference type="SAM" id="Phobius"/>
    </source>
</evidence>
<dbReference type="AlphaFoldDB" id="A0A1X6MSH7"/>
<evidence type="ECO:0000313" key="7">
    <source>
        <dbReference type="Proteomes" id="UP000194127"/>
    </source>
</evidence>
<feature type="transmembrane region" description="Helical" evidence="5">
    <location>
        <begin position="39"/>
        <end position="59"/>
    </location>
</feature>
<organism evidence="6 7">
    <name type="scientific">Postia placenta MAD-698-R-SB12</name>
    <dbReference type="NCBI Taxonomy" id="670580"/>
    <lineage>
        <taxon>Eukaryota</taxon>
        <taxon>Fungi</taxon>
        <taxon>Dikarya</taxon>
        <taxon>Basidiomycota</taxon>
        <taxon>Agaricomycotina</taxon>
        <taxon>Agaricomycetes</taxon>
        <taxon>Polyporales</taxon>
        <taxon>Adustoporiaceae</taxon>
        <taxon>Rhodonia</taxon>
    </lineage>
</organism>